<evidence type="ECO:0000313" key="3">
    <source>
        <dbReference type="EMBL" id="MBU9720306.1"/>
    </source>
</evidence>
<accession>A0ABS6JP14</accession>
<comment type="similarity">
    <text evidence="1">Belongs to the DprA/Smf family.</text>
</comment>
<dbReference type="InterPro" id="IPR057666">
    <property type="entry name" value="DrpA_SLOG"/>
</dbReference>
<dbReference type="EMBL" id="JAHQCR010000016">
    <property type="protein sequence ID" value="MBU9720306.1"/>
    <property type="molecule type" value="Genomic_DNA"/>
</dbReference>
<comment type="caution">
    <text evidence="3">The sequence shown here is derived from an EMBL/GenBank/DDBJ whole genome shotgun (WGS) entry which is preliminary data.</text>
</comment>
<keyword evidence="4" id="KW-1185">Reference proteome</keyword>
<protein>
    <submittedName>
        <fullName evidence="3">DNA-processing protein DprA</fullName>
    </submittedName>
</protein>
<feature type="domain" description="Smf/DprA SLOG" evidence="2">
    <location>
        <begin position="80"/>
        <end position="289"/>
    </location>
</feature>
<dbReference type="SUPFAM" id="SSF102405">
    <property type="entry name" value="MCP/YpsA-like"/>
    <property type="match status" value="1"/>
</dbReference>
<dbReference type="RefSeq" id="WP_088075706.1">
    <property type="nucleotide sequence ID" value="NZ_JAHQCR010000016.1"/>
</dbReference>
<evidence type="ECO:0000313" key="4">
    <source>
        <dbReference type="Proteomes" id="UP000790580"/>
    </source>
</evidence>
<sequence>MNKIIDRLLHIHYCCYGNCRIVTNIFQQDPTLTEVYKMDEWDLIKKCHFPQKQAIQFIRLLKEVNCEKLKIEYNNKGINYISIFDADYPPLLKTIYDPPLIIYYQGNKQLFSLPHHLSVVGTRHPSHYIKDELEKVLQPVLERNIVIVSGMALGVDKMAHETTILYNGHTIGVLAYGLDHIYPLSNKDLFQSMKKDHLLMSEYPPYVRPQKWQFPERNRLISGLSRGTLVVEAKERSGSLITSDLALQQGRDVYAFPGRIFSEESIGTNKLIQEGAKMILHGNDILEEYF</sequence>
<dbReference type="PANTHER" id="PTHR43022:SF1">
    <property type="entry name" value="PROTEIN SMF"/>
    <property type="match status" value="1"/>
</dbReference>
<dbReference type="Gene3D" id="3.40.50.450">
    <property type="match status" value="1"/>
</dbReference>
<dbReference type="Pfam" id="PF02481">
    <property type="entry name" value="DNA_processg_A"/>
    <property type="match status" value="1"/>
</dbReference>
<proteinExistence type="inferred from homology"/>
<gene>
    <name evidence="3" type="primary">dprA</name>
    <name evidence="3" type="ORF">KS407_02490</name>
</gene>
<evidence type="ECO:0000256" key="1">
    <source>
        <dbReference type="ARBA" id="ARBA00006525"/>
    </source>
</evidence>
<dbReference type="NCBIfam" id="TIGR00732">
    <property type="entry name" value="dprA"/>
    <property type="match status" value="1"/>
</dbReference>
<evidence type="ECO:0000259" key="2">
    <source>
        <dbReference type="Pfam" id="PF02481"/>
    </source>
</evidence>
<organism evidence="3 4">
    <name type="scientific">Evansella alkalicola</name>
    <dbReference type="NCBI Taxonomy" id="745819"/>
    <lineage>
        <taxon>Bacteria</taxon>
        <taxon>Bacillati</taxon>
        <taxon>Bacillota</taxon>
        <taxon>Bacilli</taxon>
        <taxon>Bacillales</taxon>
        <taxon>Bacillaceae</taxon>
        <taxon>Evansella</taxon>
    </lineage>
</organism>
<dbReference type="InterPro" id="IPR003488">
    <property type="entry name" value="DprA"/>
</dbReference>
<reference evidence="3 4" key="1">
    <citation type="submission" date="2021-06" db="EMBL/GenBank/DDBJ databases">
        <title>Bacillus sp. RD4P76, an endophyte from a halophyte.</title>
        <authorList>
            <person name="Sun J.-Q."/>
        </authorList>
    </citation>
    <scope>NUCLEOTIDE SEQUENCE [LARGE SCALE GENOMIC DNA]</scope>
    <source>
        <strain evidence="3 4">JCM 17098</strain>
    </source>
</reference>
<dbReference type="PANTHER" id="PTHR43022">
    <property type="entry name" value="PROTEIN SMF"/>
    <property type="match status" value="1"/>
</dbReference>
<name>A0ABS6JP14_9BACI</name>
<dbReference type="Proteomes" id="UP000790580">
    <property type="component" value="Unassembled WGS sequence"/>
</dbReference>